<evidence type="ECO:0000313" key="2">
    <source>
        <dbReference type="Proteomes" id="UP000006757"/>
    </source>
</evidence>
<dbReference type="InParanoid" id="K1VJE2"/>
<sequence>MRLPTLLASLPKDGKHALVRPQIWPENSFYRVTKTNLKFREVQGSEPNETYLRAKGKAWGQLFWKGKQVHPRDRHSPPIKNALKHKWEIVPPTSVASMSSAFAAADQAQAQAEAAARAELVKKREAKRVRVAEAAEAKRQLQAIKDEKIAKHQAWMDELYRIAKAKRLAKQKELKEQETGEAQSSQ</sequence>
<protein>
    <submittedName>
        <fullName evidence="1">Uncharacterized protein</fullName>
    </submittedName>
</protein>
<accession>K1VJE2</accession>
<gene>
    <name evidence="1" type="ORF">A1Q2_01502</name>
</gene>
<organism evidence="1 2">
    <name type="scientific">Trichosporon asahii var. asahii (strain CBS 8904)</name>
    <name type="common">Yeast</name>
    <dbReference type="NCBI Taxonomy" id="1220162"/>
    <lineage>
        <taxon>Eukaryota</taxon>
        <taxon>Fungi</taxon>
        <taxon>Dikarya</taxon>
        <taxon>Basidiomycota</taxon>
        <taxon>Agaricomycotina</taxon>
        <taxon>Tremellomycetes</taxon>
        <taxon>Trichosporonales</taxon>
        <taxon>Trichosporonaceae</taxon>
        <taxon>Trichosporon</taxon>
    </lineage>
</organism>
<dbReference type="Proteomes" id="UP000006757">
    <property type="component" value="Unassembled WGS sequence"/>
</dbReference>
<evidence type="ECO:0000313" key="1">
    <source>
        <dbReference type="EMBL" id="EKD04205.1"/>
    </source>
</evidence>
<dbReference type="AlphaFoldDB" id="K1VJE2"/>
<dbReference type="EMBL" id="AMBO01000231">
    <property type="protein sequence ID" value="EKD04205.1"/>
    <property type="molecule type" value="Genomic_DNA"/>
</dbReference>
<keyword evidence="2" id="KW-1185">Reference proteome</keyword>
<comment type="caution">
    <text evidence="1">The sequence shown here is derived from an EMBL/GenBank/DDBJ whole genome shotgun (WGS) entry which is preliminary data.</text>
</comment>
<name>K1VJE2_TRIAC</name>
<reference evidence="1 2" key="1">
    <citation type="journal article" date="2012" name="Eukaryot. Cell">
        <title>Genome sequence of the Trichosporon asahii environmental strain CBS 8904.</title>
        <authorList>
            <person name="Yang R.Y."/>
            <person name="Li H.T."/>
            <person name="Zhu H."/>
            <person name="Zhou G.P."/>
            <person name="Wang M."/>
            <person name="Wang L."/>
        </authorList>
    </citation>
    <scope>NUCLEOTIDE SEQUENCE [LARGE SCALE GENOMIC DNA]</scope>
    <source>
        <strain evidence="1 2">CBS 8904</strain>
    </source>
</reference>
<dbReference type="HOGENOM" id="CLU_1455371_0_0_1"/>
<proteinExistence type="predicted"/>
<dbReference type="OrthoDB" id="16434at2759"/>